<dbReference type="CDD" id="cd03784">
    <property type="entry name" value="GT1_Gtf-like"/>
    <property type="match status" value="1"/>
</dbReference>
<dbReference type="SUPFAM" id="SSF53756">
    <property type="entry name" value="UDP-Glycosyltransferase/glycogen phosphorylase"/>
    <property type="match status" value="1"/>
</dbReference>
<dbReference type="GO" id="GO:0009247">
    <property type="term" value="P:glycolipid biosynthetic process"/>
    <property type="evidence" value="ECO:0007669"/>
    <property type="project" value="UniProtKB-ARBA"/>
</dbReference>
<dbReference type="InterPro" id="IPR010610">
    <property type="entry name" value="EryCIII-like_C"/>
</dbReference>
<dbReference type="GO" id="GO:0008194">
    <property type="term" value="F:UDP-glycosyltransferase activity"/>
    <property type="evidence" value="ECO:0007669"/>
    <property type="project" value="InterPro"/>
</dbReference>
<dbReference type="PANTHER" id="PTHR48050:SF13">
    <property type="entry name" value="STEROL 3-BETA-GLUCOSYLTRANSFERASE UGT80A2"/>
    <property type="match status" value="1"/>
</dbReference>
<dbReference type="PANTHER" id="PTHR48050">
    <property type="entry name" value="STEROL 3-BETA-GLUCOSYLTRANSFERASE"/>
    <property type="match status" value="1"/>
</dbReference>
<gene>
    <name evidence="3" type="ORF">FNL38_108249</name>
</gene>
<proteinExistence type="predicted"/>
<dbReference type="EMBL" id="VNIQ01000008">
    <property type="protein sequence ID" value="TYQ01390.1"/>
    <property type="molecule type" value="Genomic_DNA"/>
</dbReference>
<reference evidence="3" key="1">
    <citation type="submission" date="2019-07" db="EMBL/GenBank/DDBJ databases">
        <title>Genomic Encyclopedia of Type Strains, Phase IV (KMG-IV): sequencing the most valuable type-strain genomes for metagenomic binning, comparative biology and taxonomic classification.</title>
        <authorList>
            <person name="Goeker M."/>
        </authorList>
    </citation>
    <scope>NUCLEOTIDE SEQUENCE</scope>
    <source>
        <strain evidence="3">DSM 44596</strain>
    </source>
</reference>
<dbReference type="FunFam" id="3.40.50.2000:FF:000072">
    <property type="entry name" value="Glycosyl transferase"/>
    <property type="match status" value="1"/>
</dbReference>
<organism evidence="3">
    <name type="scientific">Nocardia globerula</name>
    <dbReference type="NCBI Taxonomy" id="1818"/>
    <lineage>
        <taxon>Bacteria</taxon>
        <taxon>Bacillati</taxon>
        <taxon>Actinomycetota</taxon>
        <taxon>Actinomycetes</taxon>
        <taxon>Mycobacteriales</taxon>
        <taxon>Nocardiaceae</taxon>
        <taxon>Nocardia</taxon>
    </lineage>
</organism>
<dbReference type="Gene3D" id="3.40.50.2000">
    <property type="entry name" value="Glycogen Phosphorylase B"/>
    <property type="match status" value="2"/>
</dbReference>
<accession>A0A652YJZ0</accession>
<sequence>MSSILLCSAPLTGHVVPMLAVGKALIETGHSVSILTGNKFAQRADSAGITHIPLPPECDFDEHNMEAAFPGRSRRPGPLRSRFDLERIFVASMSAQFRAVERIIESTSVDAIAAENLFMGLIPLLSGSPASRPRVFAICTSPLMCTSIDTAPFGPGFPPSSTRVGRIRNQALNAVFEHGILRAAQSSADRQHQQLTGTPIPEFVLNWPILADETFVLTTESFEYPRSDRDHRLTFSGPILSTSSSDFTPPTWWNDLDGDRPVVLVTQGTLDNGDLNRLMEPTIRGLADQDVLVVATTGGRPISDVSATAENLRVAEFLPYDQLLPKVDVMVTNGGWGGVHYALAHGVPLVVAGTTEDKAEICRRVEISGTGINLRRGTPRARSIATAVRRVLDDNAFRTRAQELQQDLSELSASATIAATIAGAPENVTPPSGSQLH</sequence>
<dbReference type="InterPro" id="IPR002213">
    <property type="entry name" value="UDP_glucos_trans"/>
</dbReference>
<protein>
    <submittedName>
        <fullName evidence="3">MGT family glycosyltransferase</fullName>
    </submittedName>
</protein>
<dbReference type="Pfam" id="PF06722">
    <property type="entry name" value="EryCIII-like_C"/>
    <property type="match status" value="1"/>
</dbReference>
<dbReference type="GO" id="GO:0016758">
    <property type="term" value="F:hexosyltransferase activity"/>
    <property type="evidence" value="ECO:0007669"/>
    <property type="project" value="InterPro"/>
</dbReference>
<feature type="domain" description="Erythromycin biosynthesis protein CIII-like C-terminal" evidence="2">
    <location>
        <begin position="285"/>
        <end position="409"/>
    </location>
</feature>
<evidence type="ECO:0000313" key="3">
    <source>
        <dbReference type="EMBL" id="TYQ01390.1"/>
    </source>
</evidence>
<comment type="caution">
    <text evidence="3">The sequence shown here is derived from an EMBL/GenBank/DDBJ whole genome shotgun (WGS) entry which is preliminary data.</text>
</comment>
<feature type="domain" description="Glycosyltransferase family 28 N-terminal" evidence="1">
    <location>
        <begin position="13"/>
        <end position="112"/>
    </location>
</feature>
<dbReference type="GO" id="GO:0016020">
    <property type="term" value="C:membrane"/>
    <property type="evidence" value="ECO:0007669"/>
    <property type="project" value="GOC"/>
</dbReference>
<evidence type="ECO:0000259" key="1">
    <source>
        <dbReference type="Pfam" id="PF03033"/>
    </source>
</evidence>
<dbReference type="AlphaFoldDB" id="A0A652YJZ0"/>
<dbReference type="GO" id="GO:0033072">
    <property type="term" value="P:vancomycin biosynthetic process"/>
    <property type="evidence" value="ECO:0007669"/>
    <property type="project" value="UniProtKB-ARBA"/>
</dbReference>
<dbReference type="Pfam" id="PF03033">
    <property type="entry name" value="Glyco_transf_28"/>
    <property type="match status" value="1"/>
</dbReference>
<dbReference type="InterPro" id="IPR050426">
    <property type="entry name" value="Glycosyltransferase_28"/>
</dbReference>
<name>A0A652YJZ0_NOCGL</name>
<evidence type="ECO:0000259" key="2">
    <source>
        <dbReference type="Pfam" id="PF06722"/>
    </source>
</evidence>
<keyword evidence="3" id="KW-0808">Transferase</keyword>
<dbReference type="GO" id="GO:0005975">
    <property type="term" value="P:carbohydrate metabolic process"/>
    <property type="evidence" value="ECO:0007669"/>
    <property type="project" value="InterPro"/>
</dbReference>
<dbReference type="InterPro" id="IPR004276">
    <property type="entry name" value="GlycoTrans_28_N"/>
</dbReference>